<feature type="region of interest" description="Disordered" evidence="4">
    <location>
        <begin position="1"/>
        <end position="23"/>
    </location>
</feature>
<dbReference type="FunFam" id="1.10.30.10:FF:000016">
    <property type="entry name" value="FACT complex subunit SSRP1"/>
    <property type="match status" value="1"/>
</dbReference>
<feature type="region of interest" description="Disordered" evidence="4">
    <location>
        <begin position="60"/>
        <end position="91"/>
    </location>
</feature>
<dbReference type="SMART" id="SM00398">
    <property type="entry name" value="HMG"/>
    <property type="match status" value="1"/>
</dbReference>
<dbReference type="PROSITE" id="PS50118">
    <property type="entry name" value="HMG_BOX_2"/>
    <property type="match status" value="1"/>
</dbReference>
<dbReference type="GO" id="GO:0005634">
    <property type="term" value="C:nucleus"/>
    <property type="evidence" value="ECO:0000318"/>
    <property type="project" value="GO_Central"/>
</dbReference>
<dbReference type="InterPro" id="IPR050342">
    <property type="entry name" value="HMGB"/>
</dbReference>
<reference evidence="6 7" key="1">
    <citation type="journal article" date="2014" name="Nat. Commun.">
        <title>Klebsormidium flaccidum genome reveals primary factors for plant terrestrial adaptation.</title>
        <authorList>
            <person name="Hori K."/>
            <person name="Maruyama F."/>
            <person name="Fujisawa T."/>
            <person name="Togashi T."/>
            <person name="Yamamoto N."/>
            <person name="Seo M."/>
            <person name="Sato S."/>
            <person name="Yamada T."/>
            <person name="Mori H."/>
            <person name="Tajima N."/>
            <person name="Moriyama T."/>
            <person name="Ikeuchi M."/>
            <person name="Watanabe M."/>
            <person name="Wada H."/>
            <person name="Kobayashi K."/>
            <person name="Saito M."/>
            <person name="Masuda T."/>
            <person name="Sasaki-Sekimoto Y."/>
            <person name="Mashiguchi K."/>
            <person name="Awai K."/>
            <person name="Shimojima M."/>
            <person name="Masuda S."/>
            <person name="Iwai M."/>
            <person name="Nobusawa T."/>
            <person name="Narise T."/>
            <person name="Kondo S."/>
            <person name="Saito H."/>
            <person name="Sato R."/>
            <person name="Murakawa M."/>
            <person name="Ihara Y."/>
            <person name="Oshima-Yamada Y."/>
            <person name="Ohtaka K."/>
            <person name="Satoh M."/>
            <person name="Sonobe K."/>
            <person name="Ishii M."/>
            <person name="Ohtani R."/>
            <person name="Kanamori-Sato M."/>
            <person name="Honoki R."/>
            <person name="Miyazaki D."/>
            <person name="Mochizuki H."/>
            <person name="Umetsu J."/>
            <person name="Higashi K."/>
            <person name="Shibata D."/>
            <person name="Kamiya Y."/>
            <person name="Sato N."/>
            <person name="Nakamura Y."/>
            <person name="Tabata S."/>
            <person name="Ida S."/>
            <person name="Kurokawa K."/>
            <person name="Ohta H."/>
        </authorList>
    </citation>
    <scope>NUCLEOTIDE SEQUENCE [LARGE SCALE GENOMIC DNA]</scope>
    <source>
        <strain evidence="6 7">NIES-2285</strain>
    </source>
</reference>
<dbReference type="PRINTS" id="PR00886">
    <property type="entry name" value="HIGHMOBLTY12"/>
</dbReference>
<dbReference type="STRING" id="105231.A0A1Y1HMR6"/>
<dbReference type="PANTHER" id="PTHR48112:SF22">
    <property type="entry name" value="MITOCHONDRIAL TRANSCRIPTION FACTOR A, ISOFORM B"/>
    <property type="match status" value="1"/>
</dbReference>
<dbReference type="EMBL" id="DF236990">
    <property type="protein sequence ID" value="GAQ79920.1"/>
    <property type="molecule type" value="Genomic_DNA"/>
</dbReference>
<dbReference type="GO" id="GO:0003677">
    <property type="term" value="F:DNA binding"/>
    <property type="evidence" value="ECO:0007669"/>
    <property type="project" value="UniProtKB-UniRule"/>
</dbReference>
<feature type="domain" description="HMG box" evidence="5">
    <location>
        <begin position="18"/>
        <end position="86"/>
    </location>
</feature>
<keyword evidence="2 3" id="KW-0539">Nucleus</keyword>
<dbReference type="SUPFAM" id="SSF47095">
    <property type="entry name" value="HMG-box"/>
    <property type="match status" value="1"/>
</dbReference>
<dbReference type="OrthoDB" id="1919336at2759"/>
<dbReference type="PANTHER" id="PTHR48112">
    <property type="entry name" value="HIGH MOBILITY GROUP PROTEIN DSP1"/>
    <property type="match status" value="1"/>
</dbReference>
<gene>
    <name evidence="6" type="ORF">KFL_000410190</name>
</gene>
<evidence type="ECO:0000313" key="7">
    <source>
        <dbReference type="Proteomes" id="UP000054558"/>
    </source>
</evidence>
<name>A0A1Y1HMR6_KLENI</name>
<dbReference type="Proteomes" id="UP000054558">
    <property type="component" value="Unassembled WGS sequence"/>
</dbReference>
<dbReference type="AlphaFoldDB" id="A0A1Y1HMR6"/>
<evidence type="ECO:0000256" key="4">
    <source>
        <dbReference type="SAM" id="MobiDB-lite"/>
    </source>
</evidence>
<protein>
    <submittedName>
        <fullName evidence="6">High mobility group</fullName>
    </submittedName>
</protein>
<dbReference type="InterPro" id="IPR009071">
    <property type="entry name" value="HMG_box_dom"/>
</dbReference>
<organism evidence="6 7">
    <name type="scientific">Klebsormidium nitens</name>
    <name type="common">Green alga</name>
    <name type="synonym">Ulothrix nitens</name>
    <dbReference type="NCBI Taxonomy" id="105231"/>
    <lineage>
        <taxon>Eukaryota</taxon>
        <taxon>Viridiplantae</taxon>
        <taxon>Streptophyta</taxon>
        <taxon>Klebsormidiophyceae</taxon>
        <taxon>Klebsormidiales</taxon>
        <taxon>Klebsormidiaceae</taxon>
        <taxon>Klebsormidium</taxon>
    </lineage>
</organism>
<dbReference type="OMA" id="MKNMGGK"/>
<keyword evidence="1 3" id="KW-0238">DNA-binding</keyword>
<proteinExistence type="predicted"/>
<feature type="DNA-binding region" description="HMG box" evidence="3">
    <location>
        <begin position="18"/>
        <end position="86"/>
    </location>
</feature>
<evidence type="ECO:0000256" key="2">
    <source>
        <dbReference type="ARBA" id="ARBA00023242"/>
    </source>
</evidence>
<feature type="compositionally biased region" description="Basic and acidic residues" evidence="4">
    <location>
        <begin position="60"/>
        <end position="79"/>
    </location>
</feature>
<evidence type="ECO:0000256" key="3">
    <source>
        <dbReference type="PROSITE-ProRule" id="PRU00267"/>
    </source>
</evidence>
<evidence type="ECO:0000313" key="6">
    <source>
        <dbReference type="EMBL" id="GAQ79920.1"/>
    </source>
</evidence>
<dbReference type="InterPro" id="IPR036910">
    <property type="entry name" value="HMG_box_dom_sf"/>
</dbReference>
<evidence type="ECO:0000256" key="1">
    <source>
        <dbReference type="ARBA" id="ARBA00023125"/>
    </source>
</evidence>
<dbReference type="Gene3D" id="1.10.30.10">
    <property type="entry name" value="High mobility group box domain"/>
    <property type="match status" value="1"/>
</dbReference>
<accession>A0A1Y1HMR6</accession>
<sequence length="91" mass="10620">MPKAAAKKEKKKKDPNAPKRPLAPYMFYCKEQREKVKASQPDISFGEIGKVLGQQWSAMGEKEKKPFLKKAEQDKKRYQQEMQNYEPDADE</sequence>
<evidence type="ECO:0000259" key="5">
    <source>
        <dbReference type="PROSITE" id="PS50118"/>
    </source>
</evidence>
<dbReference type="Pfam" id="PF00505">
    <property type="entry name" value="HMG_box"/>
    <property type="match status" value="1"/>
</dbReference>
<keyword evidence="7" id="KW-1185">Reference proteome</keyword>